<comment type="caution">
    <text evidence="1">The sequence shown here is derived from an EMBL/GenBank/DDBJ whole genome shotgun (WGS) entry which is preliminary data.</text>
</comment>
<dbReference type="Proteomes" id="UP000754883">
    <property type="component" value="Unassembled WGS sequence"/>
</dbReference>
<dbReference type="EMBL" id="CABFNO020001479">
    <property type="protein sequence ID" value="CAG9991209.1"/>
    <property type="molecule type" value="Genomic_DNA"/>
</dbReference>
<evidence type="ECO:0000313" key="2">
    <source>
        <dbReference type="Proteomes" id="UP000754883"/>
    </source>
</evidence>
<protein>
    <submittedName>
        <fullName evidence="1">Uncharacterized protein</fullName>
    </submittedName>
</protein>
<gene>
    <name evidence="1" type="ORF">CBYS24578_00006069</name>
</gene>
<reference evidence="2" key="1">
    <citation type="submission" date="2019-06" db="EMBL/GenBank/DDBJ databases">
        <authorList>
            <person name="Broberg M."/>
        </authorList>
    </citation>
    <scope>NUCLEOTIDE SEQUENCE [LARGE SCALE GENOMIC DNA]</scope>
</reference>
<accession>A0A9N9UMD3</accession>
<dbReference type="OrthoDB" id="265717at2759"/>
<proteinExistence type="predicted"/>
<organism evidence="1 2">
    <name type="scientific">Clonostachys byssicola</name>
    <dbReference type="NCBI Taxonomy" id="160290"/>
    <lineage>
        <taxon>Eukaryota</taxon>
        <taxon>Fungi</taxon>
        <taxon>Dikarya</taxon>
        <taxon>Ascomycota</taxon>
        <taxon>Pezizomycotina</taxon>
        <taxon>Sordariomycetes</taxon>
        <taxon>Hypocreomycetidae</taxon>
        <taxon>Hypocreales</taxon>
        <taxon>Bionectriaceae</taxon>
        <taxon>Clonostachys</taxon>
    </lineage>
</organism>
<evidence type="ECO:0000313" key="1">
    <source>
        <dbReference type="EMBL" id="CAG9991209.1"/>
    </source>
</evidence>
<dbReference type="AlphaFoldDB" id="A0A9N9UMD3"/>
<name>A0A9N9UMD3_9HYPO</name>
<keyword evidence="2" id="KW-1185">Reference proteome</keyword>
<reference evidence="1 2" key="2">
    <citation type="submission" date="2021-10" db="EMBL/GenBank/DDBJ databases">
        <authorList>
            <person name="Piombo E."/>
        </authorList>
    </citation>
    <scope>NUCLEOTIDE SEQUENCE [LARGE SCALE GENOMIC DNA]</scope>
</reference>
<sequence length="202" mass="23476">MASFPANTKGYVRPLNRVHASLYTSDNQRRSKMGVDCGFDVYPSLSPQCQGQYEAFLEEVIQKYKDALHPNTGEPLIQIIGTPETKNAYVFFNVGEGPVIPYRSEYFLRFQSKLVSRDNVMPYLREVYFIAQRHFPDNVHFWATGTSPALIRLLDKIPDIREEEGTVREDHQYIYTMLRDMRRLAEEDQERSTQVDLEKEAA</sequence>